<sequence>AISGSPEPPEQHWSSADGASAGEEEEEEEDEESDDEGWITPSNLKQAQQDTGHCDTAPVGVQVGCVTTDFAMQNVLLQLGLHVLALNGRLIRRARSHILRCHGCFRCWGCSRAQPCSRPGSWEPTLCHPCRTTSDMTKVFCPHCGNKTLKKVAVSVSDDGSLHMHFSRNPKVLNPRGLRYPLPAPQGGKHASNPHLVEDQRFPQQRLSRKARQKTNVFDPDYLAGASPFAENDVHSRAAHLHLRDAALGAGRRRLNPNAVGEKFVRRR</sequence>
<evidence type="ECO:0000259" key="2">
    <source>
        <dbReference type="Pfam" id="PF08772"/>
    </source>
</evidence>
<dbReference type="GO" id="GO:0030688">
    <property type="term" value="C:preribosome, small subunit precursor"/>
    <property type="evidence" value="ECO:0007669"/>
    <property type="project" value="TreeGrafter"/>
</dbReference>
<gene>
    <name evidence="3" type="primary">Nob1</name>
    <name evidence="3" type="ORF">NOTCIN_R11369</name>
</gene>
<comment type="caution">
    <text evidence="3">The sequence shown here is derived from an EMBL/GenBank/DDBJ whole genome shotgun (WGS) entry which is preliminary data.</text>
</comment>
<dbReference type="Proteomes" id="UP000579558">
    <property type="component" value="Unassembled WGS sequence"/>
</dbReference>
<feature type="compositionally biased region" description="Acidic residues" evidence="1">
    <location>
        <begin position="22"/>
        <end position="37"/>
    </location>
</feature>
<reference evidence="3 4" key="1">
    <citation type="submission" date="2019-09" db="EMBL/GenBank/DDBJ databases">
        <title>Bird 10,000 Genomes (B10K) Project - Family phase.</title>
        <authorList>
            <person name="Zhang G."/>
        </authorList>
    </citation>
    <scope>NUCLEOTIDE SEQUENCE [LARGE SCALE GENOMIC DNA]</scope>
    <source>
        <strain evidence="3">B10K-DU-029-75</strain>
    </source>
</reference>
<dbReference type="OrthoDB" id="446759at2759"/>
<evidence type="ECO:0000313" key="3">
    <source>
        <dbReference type="EMBL" id="NWX29560.1"/>
    </source>
</evidence>
<feature type="region of interest" description="Disordered" evidence="1">
    <location>
        <begin position="1"/>
        <end position="39"/>
    </location>
</feature>
<organism evidence="3 4">
    <name type="scientific">Notiomystis cincta</name>
    <dbReference type="NCBI Taxonomy" id="366454"/>
    <lineage>
        <taxon>Eukaryota</taxon>
        <taxon>Metazoa</taxon>
        <taxon>Chordata</taxon>
        <taxon>Craniata</taxon>
        <taxon>Vertebrata</taxon>
        <taxon>Euteleostomi</taxon>
        <taxon>Archelosauria</taxon>
        <taxon>Archosauria</taxon>
        <taxon>Dinosauria</taxon>
        <taxon>Saurischia</taxon>
        <taxon>Theropoda</taxon>
        <taxon>Coelurosauria</taxon>
        <taxon>Aves</taxon>
        <taxon>Neognathae</taxon>
        <taxon>Neoaves</taxon>
        <taxon>Telluraves</taxon>
        <taxon>Australaves</taxon>
        <taxon>Passeriformes</taxon>
        <taxon>Notiomystidae</taxon>
        <taxon>Notiomystis</taxon>
    </lineage>
</organism>
<dbReference type="EMBL" id="VZRX01007814">
    <property type="protein sequence ID" value="NWX29560.1"/>
    <property type="molecule type" value="Genomic_DNA"/>
</dbReference>
<proteinExistence type="predicted"/>
<feature type="non-terminal residue" evidence="3">
    <location>
        <position position="268"/>
    </location>
</feature>
<protein>
    <submittedName>
        <fullName evidence="3">NOB1 protein</fullName>
    </submittedName>
</protein>
<dbReference type="Gene3D" id="6.20.210.10">
    <property type="entry name" value="Nin one binding (NOB1), Zn-ribbon-like"/>
    <property type="match status" value="1"/>
</dbReference>
<dbReference type="GO" id="GO:0004521">
    <property type="term" value="F:RNA endonuclease activity"/>
    <property type="evidence" value="ECO:0007669"/>
    <property type="project" value="TreeGrafter"/>
</dbReference>
<dbReference type="PANTHER" id="PTHR12814">
    <property type="entry name" value="RNA-BINDING PROTEIN NOB1"/>
    <property type="match status" value="1"/>
</dbReference>
<evidence type="ECO:0000256" key="1">
    <source>
        <dbReference type="SAM" id="MobiDB-lite"/>
    </source>
</evidence>
<accession>A0A7K6V512</accession>
<dbReference type="AlphaFoldDB" id="A0A7K6V512"/>
<feature type="non-terminal residue" evidence="3">
    <location>
        <position position="1"/>
    </location>
</feature>
<dbReference type="Pfam" id="PF08772">
    <property type="entry name" value="Zn_ribbon_NOB1"/>
    <property type="match status" value="1"/>
</dbReference>
<dbReference type="SUPFAM" id="SSF144206">
    <property type="entry name" value="NOB1 zinc finger-like"/>
    <property type="match status" value="1"/>
</dbReference>
<dbReference type="InterPro" id="IPR014881">
    <property type="entry name" value="NOB1_Zn-bd"/>
</dbReference>
<dbReference type="InterPro" id="IPR036283">
    <property type="entry name" value="NOB1_Zf-like_sf"/>
</dbReference>
<feature type="domain" description="Nin one binding (NOB1) Zn-ribbon-like" evidence="2">
    <location>
        <begin position="126"/>
        <end position="188"/>
    </location>
</feature>
<dbReference type="PANTHER" id="PTHR12814:SF2">
    <property type="entry name" value="RNA-BINDING PROTEIN NOB1"/>
    <property type="match status" value="1"/>
</dbReference>
<keyword evidence="4" id="KW-1185">Reference proteome</keyword>
<evidence type="ECO:0000313" key="4">
    <source>
        <dbReference type="Proteomes" id="UP000579558"/>
    </source>
</evidence>
<dbReference type="InterPro" id="IPR039907">
    <property type="entry name" value="NOB1"/>
</dbReference>
<dbReference type="GO" id="GO:0030490">
    <property type="term" value="P:maturation of SSU-rRNA"/>
    <property type="evidence" value="ECO:0007669"/>
    <property type="project" value="TreeGrafter"/>
</dbReference>
<name>A0A7K6V512_9PASS</name>